<dbReference type="AlphaFoldDB" id="A0AA38HI93"/>
<name>A0AA38HI93_9CUCU</name>
<dbReference type="EMBL" id="JALNTZ010001736">
    <property type="protein sequence ID" value="KAJ3623632.1"/>
    <property type="molecule type" value="Genomic_DNA"/>
</dbReference>
<comment type="caution">
    <text evidence="2">The sequence shown here is derived from an EMBL/GenBank/DDBJ whole genome shotgun (WGS) entry which is preliminary data.</text>
</comment>
<evidence type="ECO:0000256" key="1">
    <source>
        <dbReference type="SAM" id="MobiDB-lite"/>
    </source>
</evidence>
<accession>A0AA38HI93</accession>
<feature type="compositionally biased region" description="Polar residues" evidence="1">
    <location>
        <begin position="1"/>
        <end position="16"/>
    </location>
</feature>
<dbReference type="Proteomes" id="UP001168821">
    <property type="component" value="Unassembled WGS sequence"/>
</dbReference>
<evidence type="ECO:0000313" key="3">
    <source>
        <dbReference type="Proteomes" id="UP001168821"/>
    </source>
</evidence>
<organism evidence="2 3">
    <name type="scientific">Zophobas morio</name>
    <dbReference type="NCBI Taxonomy" id="2755281"/>
    <lineage>
        <taxon>Eukaryota</taxon>
        <taxon>Metazoa</taxon>
        <taxon>Ecdysozoa</taxon>
        <taxon>Arthropoda</taxon>
        <taxon>Hexapoda</taxon>
        <taxon>Insecta</taxon>
        <taxon>Pterygota</taxon>
        <taxon>Neoptera</taxon>
        <taxon>Endopterygota</taxon>
        <taxon>Coleoptera</taxon>
        <taxon>Polyphaga</taxon>
        <taxon>Cucujiformia</taxon>
        <taxon>Tenebrionidae</taxon>
        <taxon>Zophobas</taxon>
    </lineage>
</organism>
<evidence type="ECO:0000313" key="2">
    <source>
        <dbReference type="EMBL" id="KAJ3623632.1"/>
    </source>
</evidence>
<sequence>MGNTSPNARDTSSDSEPPSAVAPPLRRDNKIPPVVLCEKQKWDHFVKLLLVNDSQKSRDLRQVIKIFPATAGEYRAITKLMGGEALPHFTHQLPEP</sequence>
<proteinExistence type="predicted"/>
<feature type="region of interest" description="Disordered" evidence="1">
    <location>
        <begin position="1"/>
        <end position="30"/>
    </location>
</feature>
<protein>
    <submittedName>
        <fullName evidence="2">Uncharacterized protein</fullName>
    </submittedName>
</protein>
<keyword evidence="3" id="KW-1185">Reference proteome</keyword>
<gene>
    <name evidence="2" type="ORF">Zmor_004386</name>
</gene>
<reference evidence="2" key="1">
    <citation type="journal article" date="2023" name="G3 (Bethesda)">
        <title>Whole genome assemblies of Zophobas morio and Tenebrio molitor.</title>
        <authorList>
            <person name="Kaur S."/>
            <person name="Stinson S.A."/>
            <person name="diCenzo G.C."/>
        </authorList>
    </citation>
    <scope>NUCLEOTIDE SEQUENCE</scope>
    <source>
        <strain evidence="2">QUZm001</strain>
    </source>
</reference>